<evidence type="ECO:0000313" key="4">
    <source>
        <dbReference type="Proteomes" id="UP001271591"/>
    </source>
</evidence>
<dbReference type="AlphaFoldDB" id="A0AAP6B3E3"/>
<reference evidence="2" key="2">
    <citation type="submission" date="2023-10" db="EMBL/GenBank/DDBJ databases">
        <title>Draft Genome Sequence of a Shiga toxin-producing Escherichia coli strain from deer meat showing an IS-element integration in the B-subunit of the Shiga toxin Stx2b gene.</title>
        <authorList>
            <person name="Projahn M."/>
            <person name="Borowiak M."/>
        </authorList>
    </citation>
    <scope>NUCLEOTIDE SEQUENCE</scope>
    <source>
        <strain evidence="2">BfR-EC-18960</strain>
    </source>
</reference>
<proteinExistence type="predicted"/>
<dbReference type="Proteomes" id="UP001271591">
    <property type="component" value="Unassembled WGS sequence"/>
</dbReference>
<sequence>MSEIRFVTLSSDTDINKIIQEGLTQKDATTTIVLGCASEGKEAPLRLIETCFRTIPKHISIEEINEIK</sequence>
<evidence type="ECO:0000313" key="1">
    <source>
        <dbReference type="EMBL" id="MBL6236718.1"/>
    </source>
</evidence>
<dbReference type="Proteomes" id="UP000615017">
    <property type="component" value="Unassembled WGS sequence"/>
</dbReference>
<name>A0AAP6B3E3_ECOLX</name>
<protein>
    <submittedName>
        <fullName evidence="2">Uncharacterized protein</fullName>
    </submittedName>
</protein>
<dbReference type="EMBL" id="JAWPMK010000006">
    <property type="protein sequence ID" value="MDW9353669.1"/>
    <property type="molecule type" value="Genomic_DNA"/>
</dbReference>
<organism evidence="2 4">
    <name type="scientific">Escherichia coli</name>
    <dbReference type="NCBI Taxonomy" id="562"/>
    <lineage>
        <taxon>Bacteria</taxon>
        <taxon>Pseudomonadati</taxon>
        <taxon>Pseudomonadota</taxon>
        <taxon>Gammaproteobacteria</taxon>
        <taxon>Enterobacterales</taxon>
        <taxon>Enterobacteriaceae</taxon>
        <taxon>Escherichia</taxon>
    </lineage>
</organism>
<evidence type="ECO:0000313" key="3">
    <source>
        <dbReference type="Proteomes" id="UP000615017"/>
    </source>
</evidence>
<evidence type="ECO:0000313" key="2">
    <source>
        <dbReference type="EMBL" id="MDW9353669.1"/>
    </source>
</evidence>
<gene>
    <name evidence="1" type="ORF">JNA65_22915</name>
    <name evidence="2" type="ORF">R8G00_30145</name>
</gene>
<reference evidence="1 3" key="1">
    <citation type="submission" date="2021-01" db="EMBL/GenBank/DDBJ databases">
        <title>Genomes of Escherichia coli STEC strains from raw meat-based diets for companion animals.</title>
        <authorList>
            <person name="Stevens M.J.A."/>
            <person name="Stephan R."/>
        </authorList>
    </citation>
    <scope>NUCLEOTIDE SEQUENCE [LARGE SCALE GENOMIC DNA]</scope>
    <source>
        <strain evidence="1 3">LSC1-58</strain>
    </source>
</reference>
<accession>A0AAP6B3E3</accession>
<dbReference type="EMBL" id="JAETYZ010000040">
    <property type="protein sequence ID" value="MBL6236718.1"/>
    <property type="molecule type" value="Genomic_DNA"/>
</dbReference>
<comment type="caution">
    <text evidence="2">The sequence shown here is derived from an EMBL/GenBank/DDBJ whole genome shotgun (WGS) entry which is preliminary data.</text>
</comment>
<dbReference type="RefSeq" id="WP_001562924.1">
    <property type="nucleotide sequence ID" value="NZ_BRWQ01000040.1"/>
</dbReference>